<gene>
    <name evidence="3" type="ORF">P7K49_019864</name>
</gene>
<keyword evidence="4" id="KW-1185">Reference proteome</keyword>
<organism evidence="3 4">
    <name type="scientific">Saguinus oedipus</name>
    <name type="common">Cotton-top tamarin</name>
    <name type="synonym">Oedipomidas oedipus</name>
    <dbReference type="NCBI Taxonomy" id="9490"/>
    <lineage>
        <taxon>Eukaryota</taxon>
        <taxon>Metazoa</taxon>
        <taxon>Chordata</taxon>
        <taxon>Craniata</taxon>
        <taxon>Vertebrata</taxon>
        <taxon>Euteleostomi</taxon>
        <taxon>Mammalia</taxon>
        <taxon>Eutheria</taxon>
        <taxon>Euarchontoglires</taxon>
        <taxon>Primates</taxon>
        <taxon>Haplorrhini</taxon>
        <taxon>Platyrrhini</taxon>
        <taxon>Cebidae</taxon>
        <taxon>Callitrichinae</taxon>
        <taxon>Saguinus</taxon>
    </lineage>
</organism>
<feature type="region of interest" description="Disordered" evidence="2">
    <location>
        <begin position="348"/>
        <end position="383"/>
    </location>
</feature>
<evidence type="ECO:0000313" key="4">
    <source>
        <dbReference type="Proteomes" id="UP001266305"/>
    </source>
</evidence>
<dbReference type="EMBL" id="JASSZA010000009">
    <property type="protein sequence ID" value="KAK2102197.1"/>
    <property type="molecule type" value="Genomic_DNA"/>
</dbReference>
<feature type="coiled-coil region" evidence="1">
    <location>
        <begin position="299"/>
        <end position="326"/>
    </location>
</feature>
<name>A0ABQ9UYM0_SAGOE</name>
<evidence type="ECO:0000313" key="3">
    <source>
        <dbReference type="EMBL" id="KAK2102197.1"/>
    </source>
</evidence>
<feature type="region of interest" description="Disordered" evidence="2">
    <location>
        <begin position="32"/>
        <end position="58"/>
    </location>
</feature>
<accession>A0ABQ9UYM0</accession>
<feature type="region of interest" description="Disordered" evidence="2">
    <location>
        <begin position="267"/>
        <end position="297"/>
    </location>
</feature>
<sequence>MTDLAEEMVVAQVTQRPPEKVPRFFGPGCLKTAPLPAPSEGQAREDSALLPPPSLPPPALRLPPSESGLCGRQGLHWQFWREKPPVEVRVPSPGLAGTMCPDPKSQMVYRIRSRTLASLLGIHRASAVDQDLAWLCGVHGVSMLLNTENYCVHTGSTASPHNLAFTPQPPPSPSSMEVSTREIDGEGIEGHAGDRQAGCSRQRKDNGPETRVVDEGGTDQMLEGCPSTGNLHNICREEKTEHFSLAEKLELNWKIKTSQFKLATMAAGQMSEAMDQPAASPGNPRPGEGGDGSMEPGTCQELLHRLRELEAENSALAQANENQRETYERCLDEVANHVVQALLNQKVSNHRRHSHPHPHPHPSQAQTPWGEALGTADESLPGE</sequence>
<feature type="region of interest" description="Disordered" evidence="2">
    <location>
        <begin position="187"/>
        <end position="225"/>
    </location>
</feature>
<dbReference type="InterPro" id="IPR026163">
    <property type="entry name" value="Nckap5l"/>
</dbReference>
<evidence type="ECO:0000256" key="1">
    <source>
        <dbReference type="SAM" id="Coils"/>
    </source>
</evidence>
<comment type="caution">
    <text evidence="3">The sequence shown here is derived from an EMBL/GenBank/DDBJ whole genome shotgun (WGS) entry which is preliminary data.</text>
</comment>
<proteinExistence type="predicted"/>
<feature type="compositionally biased region" description="Basic residues" evidence="2">
    <location>
        <begin position="348"/>
        <end position="360"/>
    </location>
</feature>
<reference evidence="3 4" key="1">
    <citation type="submission" date="2023-05" db="EMBL/GenBank/DDBJ databases">
        <title>B98-5 Cell Line De Novo Hybrid Assembly: An Optical Mapping Approach.</title>
        <authorList>
            <person name="Kananen K."/>
            <person name="Auerbach J.A."/>
            <person name="Kautto E."/>
            <person name="Blachly J.S."/>
        </authorList>
    </citation>
    <scope>NUCLEOTIDE SEQUENCE [LARGE SCALE GENOMIC DNA]</scope>
    <source>
        <strain evidence="3">B95-8</strain>
        <tissue evidence="3">Cell line</tissue>
    </source>
</reference>
<keyword evidence="1" id="KW-0175">Coiled coil</keyword>
<evidence type="ECO:0000256" key="2">
    <source>
        <dbReference type="SAM" id="MobiDB-lite"/>
    </source>
</evidence>
<dbReference type="PANTHER" id="PTHR21740:SF3">
    <property type="entry name" value="NCK-ASSOCIATED PROTEIN 5-LIKE"/>
    <property type="match status" value="1"/>
</dbReference>
<dbReference type="PANTHER" id="PTHR21740">
    <property type="entry name" value="NCK-ASSOCIATED PROTEIN 5"/>
    <property type="match status" value="1"/>
</dbReference>
<dbReference type="Proteomes" id="UP001266305">
    <property type="component" value="Unassembled WGS sequence"/>
</dbReference>
<feature type="compositionally biased region" description="Basic and acidic residues" evidence="2">
    <location>
        <begin position="202"/>
        <end position="214"/>
    </location>
</feature>
<protein>
    <submittedName>
        <fullName evidence="3">Uncharacterized protein</fullName>
    </submittedName>
</protein>